<evidence type="ECO:0000313" key="2">
    <source>
        <dbReference type="EMBL" id="RSN74827.1"/>
    </source>
</evidence>
<comment type="caution">
    <text evidence="2">The sequence shown here is derived from an EMBL/GenBank/DDBJ whole genome shotgun (WGS) entry which is preliminary data.</text>
</comment>
<reference evidence="2 3" key="1">
    <citation type="submission" date="2018-10" db="EMBL/GenBank/DDBJ databases">
        <title>Co-occurring genomic capacity for anaerobic methane metabolism and dissimilatory sulfite reduction discovered in the Korarchaeota.</title>
        <authorList>
            <person name="Mckay L.J."/>
            <person name="Dlakic M."/>
            <person name="Fields M.W."/>
            <person name="Delmont T.O."/>
            <person name="Eren A.M."/>
            <person name="Jay Z.J."/>
            <person name="Klingelsmith K.B."/>
            <person name="Rusch D.B."/>
            <person name="Inskeep W.P."/>
        </authorList>
    </citation>
    <scope>NUCLEOTIDE SEQUENCE [LARGE SCALE GENOMIC DNA]</scope>
    <source>
        <strain evidence="2 3">MDKW</strain>
    </source>
</reference>
<protein>
    <recommendedName>
        <fullName evidence="4">SMODS-associated and fused to various effectors domain-containing protein</fullName>
    </recommendedName>
</protein>
<evidence type="ECO:0000313" key="3">
    <source>
        <dbReference type="Proteomes" id="UP000277582"/>
    </source>
</evidence>
<keyword evidence="1" id="KW-0472">Membrane</keyword>
<evidence type="ECO:0000256" key="1">
    <source>
        <dbReference type="SAM" id="Phobius"/>
    </source>
</evidence>
<dbReference type="EMBL" id="RCOS01000085">
    <property type="protein sequence ID" value="RSN74827.1"/>
    <property type="molecule type" value="Genomic_DNA"/>
</dbReference>
<dbReference type="AlphaFoldDB" id="A0A3R9X435"/>
<feature type="transmembrane region" description="Helical" evidence="1">
    <location>
        <begin position="48"/>
        <end position="71"/>
    </location>
</feature>
<dbReference type="RefSeq" id="WP_125671373.1">
    <property type="nucleotide sequence ID" value="NZ_RCOS01000085.1"/>
</dbReference>
<dbReference type="Proteomes" id="UP000277582">
    <property type="component" value="Unassembled WGS sequence"/>
</dbReference>
<gene>
    <name evidence="2" type="ORF">D6D85_07370</name>
</gene>
<keyword evidence="1" id="KW-1133">Transmembrane helix</keyword>
<organism evidence="2 3">
    <name type="scientific">Candidatus Methanodesulfokora washburnensis</name>
    <dbReference type="NCBI Taxonomy" id="2478471"/>
    <lineage>
        <taxon>Archaea</taxon>
        <taxon>Thermoproteota</taxon>
        <taxon>Candidatus Korarchaeia</taxon>
        <taxon>Candidatus Korarchaeia incertae sedis</taxon>
        <taxon>Candidatus Methanodesulfokora</taxon>
    </lineage>
</organism>
<feature type="transmembrane region" description="Helical" evidence="1">
    <location>
        <begin position="23"/>
        <end position="42"/>
    </location>
</feature>
<keyword evidence="3" id="KW-1185">Reference proteome</keyword>
<accession>A0A3R9X435</accession>
<evidence type="ECO:0008006" key="4">
    <source>
        <dbReference type="Google" id="ProtNLM"/>
    </source>
</evidence>
<name>A0A3R9X435_9CREN</name>
<keyword evidence="1" id="KW-0812">Transmembrane</keyword>
<proteinExistence type="predicted"/>
<sequence>MRPALRYALYLALRYAIYQMKSIDSLSVFVPYAASLLLYSFLKKSVDLELFLMISTVIFLYFIALVVIGLMEEGKDVNIPIAVSKGEVSLRELEKAMENAKHKPTRISYGRLWLRAEGLREERTVIKYFTVNWSVFDAVKREFEFFRELFGANNVRFHIYIPQDQPTSVAFMVGMALGIINHKEFLVYCEERPESSVIVLPSMCQEEGDLKLRVELGVVEESGLRINELSNKIKEMLDKIKGMGSPIDVPMSVLIDLTPSPANLDALKKVSGGKYVYISLEEKRVLKPGEIKFLSEKFVPEVARLISELSKNSGEKLFITLKAPHPVNIRLGFELRYLRGSIKLLHYDREKGEYVELKEA</sequence>